<sequence length="693" mass="79658">MPAPDTAPVTKQRILRPLQPALGPKLRETVLPPPRNNRTGQAVAACKECRRQKTKCSGDRPACRRCVRRCVPCQYTTNPGERHSQAIKRSYNTLQIRASAHEELFELLRHLPDTEAQAVLTKIRDGTDVATILNHVKAGDVLLQMAVSPETRFRYEFPYKSEMPEEYIRGNPYLQSLIFEATSLYGTDQSTSRSPQISPSTSSNLGSREYQSPYLKPFHAAQVIESRLSDARLSSWTAVCNDDVLMRELLSVFFRCEYHFTAAFQKDLFLEDMASGQQDFCSSLLVNVMLAYACVCYPRFVNRAEYWNPDTLVYRFLAEAKRLWELEAKEARITTIQAGVLFNVFHNLCGLDEIGQAYRVQAIDLALQIRLFDNKVEVQDPRLRHGRAFTAWALFNWETLVGFSFLFPPLLKTPPSWPLPDPSEDIGFYGEVWVMYPLSERLSSSSFGQVFKARSQFRITMNKYCQAAFSEGSQVNLDAANEFRSELRCWYDGLPAPLQPKTIVLPGHLQLHMYYHHLILTIYEPLLDVKTEREPTPTQIVADAMKHLQTLVRLYYLRHGFEAMDLFIVIPLMLAGYECIDAIDEQTSGPRLELLRSTLILIAKGLYHQRRNHYLAEALFRVIRGRMRAEELALLKNTMRLDEDEEDERREMAQAVRSHWPVSVVRKKEDMDSHILRNLVETYAHLNVEEGST</sequence>
<dbReference type="SUPFAM" id="SSF57701">
    <property type="entry name" value="Zn2/Cys6 DNA-binding domain"/>
    <property type="match status" value="1"/>
</dbReference>
<dbReference type="InterPro" id="IPR036864">
    <property type="entry name" value="Zn2-C6_fun-type_DNA-bd_sf"/>
</dbReference>
<dbReference type="RefSeq" id="XP_018143165.1">
    <property type="nucleotide sequence ID" value="XM_018286503.1"/>
</dbReference>
<reference evidence="5 6" key="1">
    <citation type="journal article" date="2016" name="PLoS Pathog.">
        <title>Biosynthesis of antibiotic leucinostatins in bio-control fungus Purpureocillium lilacinum and their inhibition on phytophthora revealed by genome mining.</title>
        <authorList>
            <person name="Wang G."/>
            <person name="Liu Z."/>
            <person name="Lin R."/>
            <person name="Li E."/>
            <person name="Mao Z."/>
            <person name="Ling J."/>
            <person name="Yang Y."/>
            <person name="Yin W.B."/>
            <person name="Xie B."/>
        </authorList>
    </citation>
    <scope>NUCLEOTIDE SEQUENCE [LARGE SCALE GENOMIC DNA]</scope>
    <source>
        <strain evidence="5">170</strain>
    </source>
</reference>
<dbReference type="EMBL" id="LSBJ02000004">
    <property type="protein sequence ID" value="OAQ66078.1"/>
    <property type="molecule type" value="Genomic_DNA"/>
</dbReference>
<dbReference type="GeneID" id="28850497"/>
<dbReference type="AlphaFoldDB" id="A0A179FL58"/>
<dbReference type="InterPro" id="IPR007219">
    <property type="entry name" value="XnlR_reg_dom"/>
</dbReference>
<organism evidence="5 6">
    <name type="scientific">Pochonia chlamydosporia 170</name>
    <dbReference type="NCBI Taxonomy" id="1380566"/>
    <lineage>
        <taxon>Eukaryota</taxon>
        <taxon>Fungi</taxon>
        <taxon>Dikarya</taxon>
        <taxon>Ascomycota</taxon>
        <taxon>Pezizomycotina</taxon>
        <taxon>Sordariomycetes</taxon>
        <taxon>Hypocreomycetidae</taxon>
        <taxon>Hypocreales</taxon>
        <taxon>Clavicipitaceae</taxon>
        <taxon>Pochonia</taxon>
    </lineage>
</organism>
<evidence type="ECO:0000259" key="4">
    <source>
        <dbReference type="PROSITE" id="PS50048"/>
    </source>
</evidence>
<dbReference type="SMART" id="SM00066">
    <property type="entry name" value="GAL4"/>
    <property type="match status" value="1"/>
</dbReference>
<feature type="region of interest" description="Disordered" evidence="3">
    <location>
        <begin position="18"/>
        <end position="39"/>
    </location>
</feature>
<dbReference type="GO" id="GO:0006351">
    <property type="term" value="P:DNA-templated transcription"/>
    <property type="evidence" value="ECO:0007669"/>
    <property type="project" value="InterPro"/>
</dbReference>
<evidence type="ECO:0000313" key="6">
    <source>
        <dbReference type="Proteomes" id="UP000078397"/>
    </source>
</evidence>
<dbReference type="InterPro" id="IPR001138">
    <property type="entry name" value="Zn2Cys6_DnaBD"/>
</dbReference>
<dbReference type="GO" id="GO:0003677">
    <property type="term" value="F:DNA binding"/>
    <property type="evidence" value="ECO:0007669"/>
    <property type="project" value="InterPro"/>
</dbReference>
<gene>
    <name evidence="5" type="ORF">VFPPC_07684</name>
</gene>
<proteinExistence type="predicted"/>
<dbReference type="PANTHER" id="PTHR47256">
    <property type="entry name" value="ZN(II)2CYS6 TRANSCRIPTION FACTOR (EUROFUNG)-RELATED"/>
    <property type="match status" value="1"/>
</dbReference>
<evidence type="ECO:0000256" key="3">
    <source>
        <dbReference type="SAM" id="MobiDB-lite"/>
    </source>
</evidence>
<dbReference type="GO" id="GO:0008270">
    <property type="term" value="F:zinc ion binding"/>
    <property type="evidence" value="ECO:0007669"/>
    <property type="project" value="InterPro"/>
</dbReference>
<dbReference type="Gene3D" id="4.10.240.10">
    <property type="entry name" value="Zn(2)-C6 fungal-type DNA-binding domain"/>
    <property type="match status" value="1"/>
</dbReference>
<keyword evidence="2" id="KW-0539">Nucleus</keyword>
<dbReference type="Pfam" id="PF04082">
    <property type="entry name" value="Fungal_trans"/>
    <property type="match status" value="1"/>
</dbReference>
<evidence type="ECO:0000256" key="2">
    <source>
        <dbReference type="ARBA" id="ARBA00023242"/>
    </source>
</evidence>
<dbReference type="PANTHER" id="PTHR47256:SF1">
    <property type="entry name" value="ZN(II)2CYS6 TRANSCRIPTION FACTOR (EUROFUNG)"/>
    <property type="match status" value="1"/>
</dbReference>
<feature type="region of interest" description="Disordered" evidence="3">
    <location>
        <begin position="187"/>
        <end position="208"/>
    </location>
</feature>
<feature type="domain" description="Zn(2)-C6 fungal-type" evidence="4">
    <location>
        <begin position="45"/>
        <end position="75"/>
    </location>
</feature>
<dbReference type="Proteomes" id="UP000078397">
    <property type="component" value="Unassembled WGS sequence"/>
</dbReference>
<dbReference type="KEGG" id="pchm:VFPPC_07684"/>
<dbReference type="Pfam" id="PF00172">
    <property type="entry name" value="Zn_clus"/>
    <property type="match status" value="1"/>
</dbReference>
<name>A0A179FL58_METCM</name>
<accession>A0A179FL58</accession>
<dbReference type="PROSITE" id="PS00463">
    <property type="entry name" value="ZN2_CY6_FUNGAL_1"/>
    <property type="match status" value="1"/>
</dbReference>
<keyword evidence="6" id="KW-1185">Reference proteome</keyword>
<dbReference type="PRINTS" id="PR00755">
    <property type="entry name" value="AFLATOXINBRP"/>
</dbReference>
<dbReference type="STRING" id="1380566.A0A179FL58"/>
<feature type="compositionally biased region" description="Low complexity" evidence="3">
    <location>
        <begin position="189"/>
        <end position="203"/>
    </location>
</feature>
<evidence type="ECO:0000256" key="1">
    <source>
        <dbReference type="ARBA" id="ARBA00022723"/>
    </source>
</evidence>
<dbReference type="GO" id="GO:0000981">
    <property type="term" value="F:DNA-binding transcription factor activity, RNA polymerase II-specific"/>
    <property type="evidence" value="ECO:0007669"/>
    <property type="project" value="InterPro"/>
</dbReference>
<dbReference type="CDD" id="cd12148">
    <property type="entry name" value="fungal_TF_MHR"/>
    <property type="match status" value="1"/>
</dbReference>
<dbReference type="PROSITE" id="PS50048">
    <property type="entry name" value="ZN2_CY6_FUNGAL_2"/>
    <property type="match status" value="1"/>
</dbReference>
<comment type="caution">
    <text evidence="5">The sequence shown here is derived from an EMBL/GenBank/DDBJ whole genome shotgun (WGS) entry which is preliminary data.</text>
</comment>
<dbReference type="CDD" id="cd00067">
    <property type="entry name" value="GAL4"/>
    <property type="match status" value="1"/>
</dbReference>
<protein>
    <submittedName>
        <fullName evidence="5">C6 transcription factor</fullName>
    </submittedName>
</protein>
<dbReference type="InterPro" id="IPR053187">
    <property type="entry name" value="Notoamide_regulator"/>
</dbReference>
<dbReference type="OrthoDB" id="426882at2759"/>
<keyword evidence="1" id="KW-0479">Metal-binding</keyword>
<evidence type="ECO:0000313" key="5">
    <source>
        <dbReference type="EMBL" id="OAQ66078.1"/>
    </source>
</evidence>